<evidence type="ECO:0000259" key="10">
    <source>
        <dbReference type="Pfam" id="PF02875"/>
    </source>
</evidence>
<keyword evidence="2 7" id="KW-0132">Cell division</keyword>
<dbReference type="GO" id="GO:0005737">
    <property type="term" value="C:cytoplasm"/>
    <property type="evidence" value="ECO:0007669"/>
    <property type="project" value="UniProtKB-SubCell"/>
</dbReference>
<comment type="similarity">
    <text evidence="1 7">Belongs to the MurCDEF family. MurE subfamily.</text>
</comment>
<dbReference type="HAMAP" id="MF_00208">
    <property type="entry name" value="MurE"/>
    <property type="match status" value="1"/>
</dbReference>
<comment type="caution">
    <text evidence="7">Lacks conserved residue(s) required for the propagation of feature annotation.</text>
</comment>
<comment type="pathway">
    <text evidence="7 8">Cell wall biogenesis; peptidoglycan biosynthesis.</text>
</comment>
<dbReference type="Pfam" id="PF08245">
    <property type="entry name" value="Mur_ligase_M"/>
    <property type="match status" value="1"/>
</dbReference>
<evidence type="ECO:0000256" key="4">
    <source>
        <dbReference type="ARBA" id="ARBA00022984"/>
    </source>
</evidence>
<protein>
    <recommendedName>
        <fullName evidence="7">UDP-N-acetylmuramoyl-L-alanyl-D-glutamate--2,6-diaminopimelate ligase</fullName>
        <ecNumber evidence="7">6.3.2.13</ecNumber>
    </recommendedName>
    <alternativeName>
        <fullName evidence="7">Meso-A2pm-adding enzyme</fullName>
    </alternativeName>
    <alternativeName>
        <fullName evidence="7">Meso-diaminopimelate-adding enzyme</fullName>
    </alternativeName>
    <alternativeName>
        <fullName evidence="7">UDP-MurNAc-L-Ala-D-Glu:meso-diaminopimelate ligase</fullName>
    </alternativeName>
    <alternativeName>
        <fullName evidence="7">UDP-MurNAc-tripeptide synthetase</fullName>
    </alternativeName>
    <alternativeName>
        <fullName evidence="7">UDP-N-acetylmuramyl-tripeptide synthetase</fullName>
    </alternativeName>
</protein>
<dbReference type="InterPro" id="IPR013221">
    <property type="entry name" value="Mur_ligase_cen"/>
</dbReference>
<dbReference type="PANTHER" id="PTHR23135">
    <property type="entry name" value="MUR LIGASE FAMILY MEMBER"/>
    <property type="match status" value="1"/>
</dbReference>
<dbReference type="Gene3D" id="3.90.190.20">
    <property type="entry name" value="Mur ligase, C-terminal domain"/>
    <property type="match status" value="1"/>
</dbReference>
<feature type="binding site" evidence="7">
    <location>
        <begin position="403"/>
        <end position="406"/>
    </location>
    <ligand>
        <name>meso-2,6-diaminopimelate</name>
        <dbReference type="ChEBI" id="CHEBI:57791"/>
    </ligand>
</feature>
<keyword evidence="5 7" id="KW-0131">Cell cycle</keyword>
<dbReference type="Proteomes" id="UP000294644">
    <property type="component" value="Unassembled WGS sequence"/>
</dbReference>
<organism evidence="12 13">
    <name type="scientific">Flavobacterium sandaracinum</name>
    <dbReference type="NCBI Taxonomy" id="2541733"/>
    <lineage>
        <taxon>Bacteria</taxon>
        <taxon>Pseudomonadati</taxon>
        <taxon>Bacteroidota</taxon>
        <taxon>Flavobacteriia</taxon>
        <taxon>Flavobacteriales</taxon>
        <taxon>Flavobacteriaceae</taxon>
        <taxon>Flavobacterium</taxon>
    </lineage>
</organism>
<feature type="binding site" evidence="7">
    <location>
        <position position="187"/>
    </location>
    <ligand>
        <name>UDP-N-acetyl-alpha-D-muramoyl-L-alanyl-D-glutamate</name>
        <dbReference type="ChEBI" id="CHEBI:83900"/>
    </ligand>
</feature>
<feature type="binding site" evidence="7">
    <location>
        <begin position="112"/>
        <end position="118"/>
    </location>
    <ligand>
        <name>ATP</name>
        <dbReference type="ChEBI" id="CHEBI:30616"/>
    </ligand>
</feature>
<evidence type="ECO:0000313" key="13">
    <source>
        <dbReference type="Proteomes" id="UP000294644"/>
    </source>
</evidence>
<keyword evidence="6 7" id="KW-0961">Cell wall biogenesis/degradation</keyword>
<keyword evidence="7" id="KW-0547">Nucleotide-binding</keyword>
<feature type="short sequence motif" description="Meso-diaminopimelate recognition motif" evidence="7">
    <location>
        <begin position="403"/>
        <end position="406"/>
    </location>
</feature>
<feature type="binding site" evidence="7">
    <location>
        <position position="456"/>
    </location>
    <ligand>
        <name>meso-2,6-diaminopimelate</name>
        <dbReference type="ChEBI" id="CHEBI:57791"/>
    </ligand>
</feature>
<evidence type="ECO:0000259" key="11">
    <source>
        <dbReference type="Pfam" id="PF08245"/>
    </source>
</evidence>
<dbReference type="InterPro" id="IPR036615">
    <property type="entry name" value="Mur_ligase_C_dom_sf"/>
</dbReference>
<dbReference type="GO" id="GO:0008360">
    <property type="term" value="P:regulation of cell shape"/>
    <property type="evidence" value="ECO:0007669"/>
    <property type="project" value="UniProtKB-KW"/>
</dbReference>
<feature type="domain" description="Mur ligase central" evidence="11">
    <location>
        <begin position="110"/>
        <end position="302"/>
    </location>
</feature>
<keyword evidence="7" id="KW-0963">Cytoplasm</keyword>
<dbReference type="Gene3D" id="3.40.1390.10">
    <property type="entry name" value="MurE/MurF, N-terminal domain"/>
    <property type="match status" value="1"/>
</dbReference>
<dbReference type="GO" id="GO:0009252">
    <property type="term" value="P:peptidoglycan biosynthetic process"/>
    <property type="evidence" value="ECO:0007669"/>
    <property type="project" value="UniProtKB-UniRule"/>
</dbReference>
<dbReference type="UniPathway" id="UPA00219"/>
<comment type="function">
    <text evidence="7">Catalyzes the addition of meso-diaminopimelic acid to the nucleotide precursor UDP-N-acetylmuramoyl-L-alanyl-D-glutamate (UMAG) in the biosynthesis of bacterial cell-wall peptidoglycan.</text>
</comment>
<dbReference type="NCBIfam" id="TIGR01085">
    <property type="entry name" value="murE"/>
    <property type="match status" value="1"/>
</dbReference>
<feature type="binding site" evidence="7">
    <location>
        <position position="189"/>
    </location>
    <ligand>
        <name>UDP-N-acetyl-alpha-D-muramoyl-L-alanyl-D-glutamate</name>
        <dbReference type="ChEBI" id="CHEBI:83900"/>
    </ligand>
</feature>
<dbReference type="EC" id="6.3.2.13" evidence="7"/>
<feature type="binding site" evidence="7">
    <location>
        <position position="31"/>
    </location>
    <ligand>
        <name>UDP-N-acetyl-alpha-D-muramoyl-L-alanyl-D-glutamate</name>
        <dbReference type="ChEBI" id="CHEBI:83900"/>
    </ligand>
</feature>
<dbReference type="NCBIfam" id="NF001126">
    <property type="entry name" value="PRK00139.1-4"/>
    <property type="match status" value="1"/>
</dbReference>
<dbReference type="PROSITE" id="PS00012">
    <property type="entry name" value="PHOSPHOPANTETHEINE"/>
    <property type="match status" value="1"/>
</dbReference>
<comment type="catalytic activity">
    <reaction evidence="7">
        <text>UDP-N-acetyl-alpha-D-muramoyl-L-alanyl-D-glutamate + meso-2,6-diaminopimelate + ATP = UDP-N-acetyl-alpha-D-muramoyl-L-alanyl-gamma-D-glutamyl-meso-2,6-diaminopimelate + ADP + phosphate + H(+)</text>
        <dbReference type="Rhea" id="RHEA:23676"/>
        <dbReference type="ChEBI" id="CHEBI:15378"/>
        <dbReference type="ChEBI" id="CHEBI:30616"/>
        <dbReference type="ChEBI" id="CHEBI:43474"/>
        <dbReference type="ChEBI" id="CHEBI:57791"/>
        <dbReference type="ChEBI" id="CHEBI:83900"/>
        <dbReference type="ChEBI" id="CHEBI:83905"/>
        <dbReference type="ChEBI" id="CHEBI:456216"/>
        <dbReference type="EC" id="6.3.2.13"/>
    </reaction>
</comment>
<dbReference type="SUPFAM" id="SSF63418">
    <property type="entry name" value="MurE/MurF N-terminal domain"/>
    <property type="match status" value="1"/>
</dbReference>
<dbReference type="Gene3D" id="3.40.1190.10">
    <property type="entry name" value="Mur-like, catalytic domain"/>
    <property type="match status" value="1"/>
</dbReference>
<dbReference type="GO" id="GO:0000287">
    <property type="term" value="F:magnesium ion binding"/>
    <property type="evidence" value="ECO:0007669"/>
    <property type="project" value="UniProtKB-UniRule"/>
</dbReference>
<evidence type="ECO:0000256" key="1">
    <source>
        <dbReference type="ARBA" id="ARBA00005898"/>
    </source>
</evidence>
<feature type="modified residue" description="N6-carboxylysine" evidence="7">
    <location>
        <position position="221"/>
    </location>
</feature>
<dbReference type="GO" id="GO:0008765">
    <property type="term" value="F:UDP-N-acetylmuramoylalanyl-D-glutamate-2,6-diaminopimelate ligase activity"/>
    <property type="evidence" value="ECO:0007669"/>
    <property type="project" value="UniProtKB-UniRule"/>
</dbReference>
<comment type="subcellular location">
    <subcellularLocation>
        <location evidence="7 8">Cytoplasm</location>
    </subcellularLocation>
</comment>
<dbReference type="AlphaFoldDB" id="A0A4R5CX36"/>
<evidence type="ECO:0000256" key="3">
    <source>
        <dbReference type="ARBA" id="ARBA00022960"/>
    </source>
</evidence>
<feature type="binding site" evidence="7">
    <location>
        <begin position="154"/>
        <end position="155"/>
    </location>
    <ligand>
        <name>UDP-N-acetyl-alpha-D-muramoyl-L-alanyl-D-glutamate</name>
        <dbReference type="ChEBI" id="CHEBI:83900"/>
    </ligand>
</feature>
<name>A0A4R5CX36_9FLAO</name>
<dbReference type="InterPro" id="IPR004101">
    <property type="entry name" value="Mur_ligase_C"/>
</dbReference>
<keyword evidence="4 7" id="KW-0573">Peptidoglycan synthesis</keyword>
<dbReference type="PANTHER" id="PTHR23135:SF4">
    <property type="entry name" value="UDP-N-ACETYLMURAMOYL-L-ALANYL-D-GLUTAMATE--2,6-DIAMINOPIMELATE LIGASE MURE HOMOLOG, CHLOROPLASTIC"/>
    <property type="match status" value="1"/>
</dbReference>
<dbReference type="SUPFAM" id="SSF53244">
    <property type="entry name" value="MurD-like peptide ligases, peptide-binding domain"/>
    <property type="match status" value="1"/>
</dbReference>
<dbReference type="InterPro" id="IPR036565">
    <property type="entry name" value="Mur-like_cat_sf"/>
</dbReference>
<keyword evidence="7" id="KW-0460">Magnesium</keyword>
<sequence>MSILKDILYKVAIEAVKGSTDIAINKMDFDSRKIENNDIFVAIRGSISDGHDFIGKAIAQGAVAVICDTFPDTIVNGITYVQVKDTNSALAFMAANYFGDPSRKLKLVGITGTNGKTTIASLLFQLFKKAGYKVGLLSTVKIMVDDVEHKATHTTPDSITINYYLAAMVENDVDYCFMEVSSHGIHQKRTEALHFVGGIFTNLSHDHLDYHPTFAEYRDVKKSFFDHLPKTAFILSNIDDKNGQVMLQNTAAKKCTYALKTYADYKAQILENQLSGLLLKINGNEVWVKLIGTFNAYNLLAIYGTAVELGMESLEVLRLLSDLESVSGRFQFIVSSTNITAIVDYAHTPDALDNVLKTINAIRTKNEQLITVVGCGGNRDKTKRPIMAGIASELSDKAIFTSDNPRNEEPDAIIAEMEQGVAPQNYKKTLTISDRKQAIKTACQLAQPNDIILIAGKGHETYQEIKGIRQHFDDMETVKEFLEQLGK</sequence>
<gene>
    <name evidence="7" type="primary">murE</name>
    <name evidence="12" type="ORF">E0F91_12335</name>
</gene>
<comment type="PTM">
    <text evidence="7">Carboxylation is probably crucial for Mg(2+) binding and, consequently, for the gamma-phosphate positioning of ATP.</text>
</comment>
<feature type="binding site" evidence="7">
    <location>
        <position position="460"/>
    </location>
    <ligand>
        <name>meso-2,6-diaminopimelate</name>
        <dbReference type="ChEBI" id="CHEBI:57791"/>
    </ligand>
</feature>
<dbReference type="GO" id="GO:0051301">
    <property type="term" value="P:cell division"/>
    <property type="evidence" value="ECO:0007669"/>
    <property type="project" value="UniProtKB-KW"/>
</dbReference>
<feature type="domain" description="Mur ligase C-terminal" evidence="10">
    <location>
        <begin position="328"/>
        <end position="458"/>
    </location>
</feature>
<dbReference type="InterPro" id="IPR005761">
    <property type="entry name" value="UDP-N-AcMur-Glu-dNH2Pim_ligase"/>
</dbReference>
<proteinExistence type="inferred from homology"/>
<dbReference type="InterPro" id="IPR035911">
    <property type="entry name" value="MurE/MurF_N"/>
</dbReference>
<dbReference type="OrthoDB" id="9800958at2"/>
<comment type="cofactor">
    <cofactor evidence="7">
        <name>Mg(2+)</name>
        <dbReference type="ChEBI" id="CHEBI:18420"/>
    </cofactor>
</comment>
<dbReference type="SUPFAM" id="SSF53623">
    <property type="entry name" value="MurD-like peptide ligases, catalytic domain"/>
    <property type="match status" value="1"/>
</dbReference>
<feature type="binding site" evidence="7">
    <location>
        <position position="379"/>
    </location>
    <ligand>
        <name>meso-2,6-diaminopimelate</name>
        <dbReference type="ChEBI" id="CHEBI:57791"/>
    </ligand>
</feature>
<keyword evidence="13" id="KW-1185">Reference proteome</keyword>
<feature type="binding site" evidence="7">
    <location>
        <position position="181"/>
    </location>
    <ligand>
        <name>UDP-N-acetyl-alpha-D-muramoyl-L-alanyl-D-glutamate</name>
        <dbReference type="ChEBI" id="CHEBI:83900"/>
    </ligand>
</feature>
<evidence type="ECO:0000256" key="5">
    <source>
        <dbReference type="ARBA" id="ARBA00023306"/>
    </source>
</evidence>
<evidence type="ECO:0000256" key="8">
    <source>
        <dbReference type="RuleBase" id="RU004135"/>
    </source>
</evidence>
<dbReference type="EMBL" id="SMFN01000015">
    <property type="protein sequence ID" value="TDE02475.1"/>
    <property type="molecule type" value="Genomic_DNA"/>
</dbReference>
<comment type="caution">
    <text evidence="12">The sequence shown here is derived from an EMBL/GenBank/DDBJ whole genome shotgun (WGS) entry which is preliminary data.</text>
</comment>
<dbReference type="RefSeq" id="WP_132066782.1">
    <property type="nucleotide sequence ID" value="NZ_SMFN01000015.1"/>
</dbReference>
<keyword evidence="3 7" id="KW-0133">Cell shape</keyword>
<feature type="domain" description="Mur ligase N-terminal catalytic" evidence="9">
    <location>
        <begin position="26"/>
        <end position="88"/>
    </location>
</feature>
<accession>A0A4R5CX36</accession>
<evidence type="ECO:0000256" key="2">
    <source>
        <dbReference type="ARBA" id="ARBA00022618"/>
    </source>
</evidence>
<dbReference type="InterPro" id="IPR006162">
    <property type="entry name" value="Ppantetheine_attach_site"/>
</dbReference>
<dbReference type="Pfam" id="PF01225">
    <property type="entry name" value="Mur_ligase"/>
    <property type="match status" value="1"/>
</dbReference>
<keyword evidence="7 12" id="KW-0436">Ligase</keyword>
<dbReference type="Pfam" id="PF02875">
    <property type="entry name" value="Mur_ligase_C"/>
    <property type="match status" value="1"/>
</dbReference>
<evidence type="ECO:0000259" key="9">
    <source>
        <dbReference type="Pfam" id="PF01225"/>
    </source>
</evidence>
<dbReference type="GO" id="GO:0071555">
    <property type="term" value="P:cell wall organization"/>
    <property type="evidence" value="ECO:0007669"/>
    <property type="project" value="UniProtKB-KW"/>
</dbReference>
<reference evidence="12 13" key="1">
    <citation type="submission" date="2019-03" db="EMBL/GenBank/DDBJ databases">
        <title>Flavobacterium LB-D12 sp. nov., isolated from arctic soil.</title>
        <authorList>
            <person name="Chaudhary D.K."/>
        </authorList>
    </citation>
    <scope>NUCLEOTIDE SEQUENCE [LARGE SCALE GENOMIC DNA]</scope>
    <source>
        <strain evidence="12 13">LB-D12</strain>
    </source>
</reference>
<keyword evidence="7" id="KW-0067">ATP-binding</keyword>
<dbReference type="GO" id="GO:0005524">
    <property type="term" value="F:ATP binding"/>
    <property type="evidence" value="ECO:0007669"/>
    <property type="project" value="UniProtKB-UniRule"/>
</dbReference>
<dbReference type="InterPro" id="IPR000713">
    <property type="entry name" value="Mur_ligase_N"/>
</dbReference>
<evidence type="ECO:0000256" key="7">
    <source>
        <dbReference type="HAMAP-Rule" id="MF_00208"/>
    </source>
</evidence>
<evidence type="ECO:0000313" key="12">
    <source>
        <dbReference type="EMBL" id="TDE02475.1"/>
    </source>
</evidence>
<evidence type="ECO:0000256" key="6">
    <source>
        <dbReference type="ARBA" id="ARBA00023316"/>
    </source>
</evidence>